<proteinExistence type="predicted"/>
<dbReference type="Proteomes" id="UP000688137">
    <property type="component" value="Unassembled WGS sequence"/>
</dbReference>
<sequence>MPPKKKKSKKSKKSKKKEEYLPSIFNIPQYENPDIVTPKVDLIIKLVHPVTELFTLKIRVPITTRVEQIHEEISKMHQGAISGISVCRDRFSPEDVLDPKKTLEQCGIFDGEIKLLYDYKPIVGPLLK</sequence>
<evidence type="ECO:0008006" key="3">
    <source>
        <dbReference type="Google" id="ProtNLM"/>
    </source>
</evidence>
<accession>A0A8S1KBK8</accession>
<keyword evidence="2" id="KW-1185">Reference proteome</keyword>
<dbReference type="OMA" id="LEFTMIG"/>
<gene>
    <name evidence="1" type="ORF">PPRIM_AZ9-3.1.T0170353</name>
</gene>
<name>A0A8S1KBK8_PARPR</name>
<organism evidence="1 2">
    <name type="scientific">Paramecium primaurelia</name>
    <dbReference type="NCBI Taxonomy" id="5886"/>
    <lineage>
        <taxon>Eukaryota</taxon>
        <taxon>Sar</taxon>
        <taxon>Alveolata</taxon>
        <taxon>Ciliophora</taxon>
        <taxon>Intramacronucleata</taxon>
        <taxon>Oligohymenophorea</taxon>
        <taxon>Peniculida</taxon>
        <taxon>Parameciidae</taxon>
        <taxon>Paramecium</taxon>
    </lineage>
</organism>
<comment type="caution">
    <text evidence="1">The sequence shown here is derived from an EMBL/GenBank/DDBJ whole genome shotgun (WGS) entry which is preliminary data.</text>
</comment>
<evidence type="ECO:0000313" key="2">
    <source>
        <dbReference type="Proteomes" id="UP000688137"/>
    </source>
</evidence>
<evidence type="ECO:0000313" key="1">
    <source>
        <dbReference type="EMBL" id="CAD8051025.1"/>
    </source>
</evidence>
<protein>
    <recommendedName>
        <fullName evidence="3">Ubiquitin-like domain-containing protein</fullName>
    </recommendedName>
</protein>
<dbReference type="EMBL" id="CAJJDM010000012">
    <property type="protein sequence ID" value="CAD8051025.1"/>
    <property type="molecule type" value="Genomic_DNA"/>
</dbReference>
<reference evidence="1" key="1">
    <citation type="submission" date="2021-01" db="EMBL/GenBank/DDBJ databases">
        <authorList>
            <consortium name="Genoscope - CEA"/>
            <person name="William W."/>
        </authorList>
    </citation>
    <scope>NUCLEOTIDE SEQUENCE</scope>
</reference>
<dbReference type="AlphaFoldDB" id="A0A8S1KBK8"/>